<protein>
    <recommendedName>
        <fullName evidence="3">MULE transposase domain-containing protein</fullName>
    </recommendedName>
</protein>
<dbReference type="Proteomes" id="UP000709295">
    <property type="component" value="Unassembled WGS sequence"/>
</dbReference>
<accession>A0A8J5I5D4</accession>
<keyword evidence="2" id="KW-1185">Reference proteome</keyword>
<comment type="caution">
    <text evidence="1">The sequence shown here is derived from an EMBL/GenBank/DDBJ whole genome shotgun (WGS) entry which is preliminary data.</text>
</comment>
<dbReference type="InterPro" id="IPR052579">
    <property type="entry name" value="Zinc_finger_SWIM"/>
</dbReference>
<evidence type="ECO:0000313" key="2">
    <source>
        <dbReference type="Proteomes" id="UP000709295"/>
    </source>
</evidence>
<evidence type="ECO:0008006" key="3">
    <source>
        <dbReference type="Google" id="ProtNLM"/>
    </source>
</evidence>
<organism evidence="1 2">
    <name type="scientific">Phytophthora aleatoria</name>
    <dbReference type="NCBI Taxonomy" id="2496075"/>
    <lineage>
        <taxon>Eukaryota</taxon>
        <taxon>Sar</taxon>
        <taxon>Stramenopiles</taxon>
        <taxon>Oomycota</taxon>
        <taxon>Peronosporomycetes</taxon>
        <taxon>Peronosporales</taxon>
        <taxon>Peronosporaceae</taxon>
        <taxon>Phytophthora</taxon>
    </lineage>
</organism>
<dbReference type="PANTHER" id="PTHR31569:SF4">
    <property type="entry name" value="SWIM-TYPE DOMAIN-CONTAINING PROTEIN"/>
    <property type="match status" value="1"/>
</dbReference>
<reference evidence="1" key="1">
    <citation type="submission" date="2021-01" db="EMBL/GenBank/DDBJ databases">
        <title>Phytophthora aleatoria, a newly-described species from Pinus radiata is distinct from Phytophthora cactorum isolates based on comparative genomics.</title>
        <authorList>
            <person name="Mcdougal R."/>
            <person name="Panda P."/>
            <person name="Williams N."/>
            <person name="Studholme D.J."/>
        </authorList>
    </citation>
    <scope>NUCLEOTIDE SEQUENCE</scope>
    <source>
        <strain evidence="1">NZFS 4037</strain>
    </source>
</reference>
<evidence type="ECO:0000313" key="1">
    <source>
        <dbReference type="EMBL" id="KAG6947489.1"/>
    </source>
</evidence>
<dbReference type="PANTHER" id="PTHR31569">
    <property type="entry name" value="SWIM-TYPE DOMAIN-CONTAINING PROTEIN"/>
    <property type="match status" value="1"/>
</dbReference>
<gene>
    <name evidence="1" type="ORF">JG688_00015528</name>
</gene>
<sequence>MVEATHNTNDARFKLFSCMIHDDFGHVLVQVFIADEDCDEIALLREKFPGATILLCVFHVVKYLRREMAKSDYGVFDREKVGNALRMMVNASTED</sequence>
<proteinExistence type="predicted"/>
<dbReference type="AlphaFoldDB" id="A0A8J5I5D4"/>
<name>A0A8J5I5D4_9STRA</name>
<dbReference type="EMBL" id="JAENGY010001700">
    <property type="protein sequence ID" value="KAG6947489.1"/>
    <property type="molecule type" value="Genomic_DNA"/>
</dbReference>